<proteinExistence type="predicted"/>
<evidence type="ECO:0000313" key="1">
    <source>
        <dbReference type="EMBL" id="TQE92934.1"/>
    </source>
</evidence>
<organism evidence="1 2">
    <name type="scientific">Spiribacter salinus</name>
    <dbReference type="NCBI Taxonomy" id="1335746"/>
    <lineage>
        <taxon>Bacteria</taxon>
        <taxon>Pseudomonadati</taxon>
        <taxon>Pseudomonadota</taxon>
        <taxon>Gammaproteobacteria</taxon>
        <taxon>Chromatiales</taxon>
        <taxon>Ectothiorhodospiraceae</taxon>
        <taxon>Spiribacter</taxon>
    </lineage>
</organism>
<dbReference type="AlphaFoldDB" id="A0A540V837"/>
<dbReference type="EMBL" id="VIFK01000522">
    <property type="protein sequence ID" value="TQE92934.1"/>
    <property type="molecule type" value="Genomic_DNA"/>
</dbReference>
<sequence>MHGYTVLERDVPAELQAEANGASEIRWSFAEVVGGWMASFSVRDSYPSKTIRLKRGGTRTWKTLDNALMWAREQTHDAGFSAPDAEYSIEVRIECDEL</sequence>
<accession>A0A540V837</accession>
<name>A0A540V837_9GAMM</name>
<reference evidence="1 2" key="1">
    <citation type="submission" date="2019-06" db="EMBL/GenBank/DDBJ databases">
        <title>Metagenome assembled Genome of Spiribacter salinus SL48-SHIP from the microbial mat of Salt Lake 48 (Novosibirsk region, Russia).</title>
        <authorList>
            <person name="Shipova A."/>
            <person name="Rozanov A.S."/>
            <person name="Bryanskaya A.V."/>
            <person name="Peltek S.E."/>
        </authorList>
    </citation>
    <scope>NUCLEOTIDE SEQUENCE [LARGE SCALE GENOMIC DNA]</scope>
    <source>
        <strain evidence="1">SL48-SHIP-2</strain>
    </source>
</reference>
<comment type="caution">
    <text evidence="1">The sequence shown here is derived from an EMBL/GenBank/DDBJ whole genome shotgun (WGS) entry which is preliminary data.</text>
</comment>
<evidence type="ECO:0000313" key="2">
    <source>
        <dbReference type="Proteomes" id="UP000315400"/>
    </source>
</evidence>
<protein>
    <submittedName>
        <fullName evidence="1">Uncharacterized protein</fullName>
    </submittedName>
</protein>
<dbReference type="Proteomes" id="UP000315400">
    <property type="component" value="Unassembled WGS sequence"/>
</dbReference>
<gene>
    <name evidence="1" type="ORF">FKY71_18675</name>
</gene>